<evidence type="ECO:0000313" key="2">
    <source>
        <dbReference type="EMBL" id="GAE32146.1"/>
    </source>
</evidence>
<evidence type="ECO:0000256" key="1">
    <source>
        <dbReference type="ARBA" id="ARBA00022857"/>
    </source>
</evidence>
<dbReference type="OrthoDB" id="580775at2"/>
<dbReference type="AlphaFoldDB" id="W4QJ75"/>
<keyword evidence="1" id="KW-0521">NADP</keyword>
<dbReference type="Pfam" id="PF05893">
    <property type="entry name" value="LuxC"/>
    <property type="match status" value="1"/>
</dbReference>
<dbReference type="RefSeq" id="WP_035346449.1">
    <property type="nucleotide sequence ID" value="NZ_BAUU01000029.1"/>
</dbReference>
<sequence>MNVLFPKELNIDWKEYIQEMSSIPVLKPFSPVVLDFLQDLSRVLMKDTVMRQYPDMVALGYWLRKARIYEMRKEFYKQNENKVIKARGAVLHFAPSNVDTIFIYSWVVSLLSGNTNIIRVSRRENVQLERLIDLLVHLLDQGDYEAIKKRTCICRYEHDVNVTAFLSQYCHCRVIWGGDDTVRTIRSIPLAPLATELVFANRFSSAVLSAESVLHHSEEQLGKLAHNFYNDAFWFDQLACSSPRLVAWVGKDRDILEAKDRFWKALLHEVHVQGYAISPASKMLRTSTAYFFAATDAIEKLETPLSSEIMRLHTSDLSATIRSRHCGMGMFIETDLAHLDELIPYIRDEDQTITHHGFEKEELVQMIEKLNGRGVDRLVPIGQALQFNHVWDGYNMFMYFTREIDISI</sequence>
<dbReference type="InterPro" id="IPR008670">
    <property type="entry name" value="CoA_reduct_LuxC"/>
</dbReference>
<keyword evidence="3" id="KW-1185">Reference proteome</keyword>
<dbReference type="EMBL" id="BAUU01000029">
    <property type="protein sequence ID" value="GAE32146.1"/>
    <property type="molecule type" value="Genomic_DNA"/>
</dbReference>
<dbReference type="GO" id="GO:0008218">
    <property type="term" value="P:bioluminescence"/>
    <property type="evidence" value="ECO:0007669"/>
    <property type="project" value="InterPro"/>
</dbReference>
<comment type="caution">
    <text evidence="2">The sequence shown here is derived from an EMBL/GenBank/DDBJ whole genome shotgun (WGS) entry which is preliminary data.</text>
</comment>
<proteinExistence type="predicted"/>
<reference evidence="2" key="1">
    <citation type="journal article" date="2014" name="Genome Announc.">
        <title>Draft Genome Sequences of Three Alkaliphilic Bacillus Strains, Bacillus wakoensis JCM 9140T, Bacillus akibai JCM 9157T, and Bacillus hemicellulosilyticus JCM 9152T.</title>
        <authorList>
            <person name="Yuki M."/>
            <person name="Oshima K."/>
            <person name="Suda W."/>
            <person name="Oshida Y."/>
            <person name="Kitamura K."/>
            <person name="Iida T."/>
            <person name="Hattori M."/>
            <person name="Ohkuma M."/>
        </authorList>
    </citation>
    <scope>NUCLEOTIDE SEQUENCE [LARGE SCALE GENOMIC DNA]</scope>
    <source>
        <strain evidence="2">JCM 9152</strain>
    </source>
</reference>
<name>W4QJ75_9BACI</name>
<gene>
    <name evidence="2" type="ORF">JCM9152_3665</name>
</gene>
<dbReference type="Proteomes" id="UP000018895">
    <property type="component" value="Unassembled WGS sequence"/>
</dbReference>
<organism evidence="2 3">
    <name type="scientific">Halalkalibacter hemicellulosilyticusJCM 9152</name>
    <dbReference type="NCBI Taxonomy" id="1236971"/>
    <lineage>
        <taxon>Bacteria</taxon>
        <taxon>Bacillati</taxon>
        <taxon>Bacillota</taxon>
        <taxon>Bacilli</taxon>
        <taxon>Bacillales</taxon>
        <taxon>Bacillaceae</taxon>
        <taxon>Halalkalibacter</taxon>
    </lineage>
</organism>
<protein>
    <submittedName>
        <fullName evidence="2">Coenzyme F390 synthetase</fullName>
    </submittedName>
</protein>
<accession>W4QJ75</accession>
<evidence type="ECO:0000313" key="3">
    <source>
        <dbReference type="Proteomes" id="UP000018895"/>
    </source>
</evidence>
<dbReference type="GO" id="GO:0003995">
    <property type="term" value="F:acyl-CoA dehydrogenase activity"/>
    <property type="evidence" value="ECO:0007669"/>
    <property type="project" value="InterPro"/>
</dbReference>
<dbReference type="STRING" id="1236971.JCM9152_3665"/>